<sequence>MTRIAATSAGQSFIQLYGPGGALNSQTTESQYVEAQQGSATSPSTPKPKPAVAYERVTTQWMSSKKGADELHLSEQGQELVDAVQTAHKSGHLVKINGASLAWETVSSTSTMLKCASLHALSSARYLPYQGLIMAQDHIWRRQKTALLTHIKHLEGRLSKLETDGLIISKLTGRLSKVKNDMPIISMLARCVIKVQDERDFAVRFPEHQ</sequence>
<gene>
    <name evidence="1" type="ORF">M422DRAFT_254433</name>
</gene>
<dbReference type="EMBL" id="KN837130">
    <property type="protein sequence ID" value="KIJ42358.1"/>
    <property type="molecule type" value="Genomic_DNA"/>
</dbReference>
<accession>A0A0C9UH45</accession>
<evidence type="ECO:0000313" key="1">
    <source>
        <dbReference type="EMBL" id="KIJ42358.1"/>
    </source>
</evidence>
<organism evidence="1 2">
    <name type="scientific">Sphaerobolus stellatus (strain SS14)</name>
    <dbReference type="NCBI Taxonomy" id="990650"/>
    <lineage>
        <taxon>Eukaryota</taxon>
        <taxon>Fungi</taxon>
        <taxon>Dikarya</taxon>
        <taxon>Basidiomycota</taxon>
        <taxon>Agaricomycotina</taxon>
        <taxon>Agaricomycetes</taxon>
        <taxon>Phallomycetidae</taxon>
        <taxon>Geastrales</taxon>
        <taxon>Sphaerobolaceae</taxon>
        <taxon>Sphaerobolus</taxon>
    </lineage>
</organism>
<dbReference type="Proteomes" id="UP000054279">
    <property type="component" value="Unassembled WGS sequence"/>
</dbReference>
<proteinExistence type="predicted"/>
<reference evidence="1 2" key="1">
    <citation type="submission" date="2014-06" db="EMBL/GenBank/DDBJ databases">
        <title>Evolutionary Origins and Diversification of the Mycorrhizal Mutualists.</title>
        <authorList>
            <consortium name="DOE Joint Genome Institute"/>
            <consortium name="Mycorrhizal Genomics Consortium"/>
            <person name="Kohler A."/>
            <person name="Kuo A."/>
            <person name="Nagy L.G."/>
            <person name="Floudas D."/>
            <person name="Copeland A."/>
            <person name="Barry K.W."/>
            <person name="Cichocki N."/>
            <person name="Veneault-Fourrey C."/>
            <person name="LaButti K."/>
            <person name="Lindquist E.A."/>
            <person name="Lipzen A."/>
            <person name="Lundell T."/>
            <person name="Morin E."/>
            <person name="Murat C."/>
            <person name="Riley R."/>
            <person name="Ohm R."/>
            <person name="Sun H."/>
            <person name="Tunlid A."/>
            <person name="Henrissat B."/>
            <person name="Grigoriev I.V."/>
            <person name="Hibbett D.S."/>
            <person name="Martin F."/>
        </authorList>
    </citation>
    <scope>NUCLEOTIDE SEQUENCE [LARGE SCALE GENOMIC DNA]</scope>
    <source>
        <strain evidence="1 2">SS14</strain>
    </source>
</reference>
<dbReference type="AlphaFoldDB" id="A0A0C9UH45"/>
<name>A0A0C9UH45_SPHS4</name>
<evidence type="ECO:0000313" key="2">
    <source>
        <dbReference type="Proteomes" id="UP000054279"/>
    </source>
</evidence>
<keyword evidence="2" id="KW-1185">Reference proteome</keyword>
<dbReference type="HOGENOM" id="CLU_078325_0_0_1"/>
<protein>
    <submittedName>
        <fullName evidence="1">Uncharacterized protein</fullName>
    </submittedName>
</protein>